<dbReference type="PANTHER" id="PTHR30168:SF0">
    <property type="entry name" value="INNER MEMBRANE PROTEIN"/>
    <property type="match status" value="1"/>
</dbReference>
<dbReference type="Pfam" id="PF04228">
    <property type="entry name" value="Zn_peptidase"/>
    <property type="match status" value="1"/>
</dbReference>
<dbReference type="Proteomes" id="UP001144347">
    <property type="component" value="Unassembled WGS sequence"/>
</dbReference>
<dbReference type="InterPro" id="IPR007343">
    <property type="entry name" value="Uncharacterised_pept_Zn_put"/>
</dbReference>
<evidence type="ECO:0000256" key="2">
    <source>
        <dbReference type="ARBA" id="ARBA00022692"/>
    </source>
</evidence>
<dbReference type="PANTHER" id="PTHR30168">
    <property type="entry name" value="PUTATIVE MEMBRANE PROTEIN YPFJ"/>
    <property type="match status" value="1"/>
</dbReference>
<reference evidence="6" key="1">
    <citation type="submission" date="2022-12" db="EMBL/GenBank/DDBJ databases">
        <title>Genome sequence of HCMS5-2.</title>
        <authorList>
            <person name="Woo H."/>
        </authorList>
    </citation>
    <scope>NUCLEOTIDE SEQUENCE</scope>
    <source>
        <strain evidence="6">HCMS5-2</strain>
    </source>
</reference>
<evidence type="ECO:0000256" key="3">
    <source>
        <dbReference type="ARBA" id="ARBA00022989"/>
    </source>
</evidence>
<comment type="subcellular location">
    <subcellularLocation>
        <location evidence="1">Membrane</location>
        <topology evidence="1">Single-pass membrane protein</topology>
    </subcellularLocation>
</comment>
<keyword evidence="4 5" id="KW-0472">Membrane</keyword>
<evidence type="ECO:0000256" key="5">
    <source>
        <dbReference type="SAM" id="Phobius"/>
    </source>
</evidence>
<evidence type="ECO:0000313" key="7">
    <source>
        <dbReference type="Proteomes" id="UP001144347"/>
    </source>
</evidence>
<sequence length="281" mass="30691">MQWFGKGSNNVEDGRSGGGGRTAVGGGIGIIIVVLGLFFGKDLTGLVSQMPLSADNNTEVKQGVPENDAQAKFVSGVLESTEQVWDKEFQALGKQYEQPKLRLFREGVQTACGNASAAVGPFYCPGDHKVYIDLSFYDELKSRFGAAGDFAQAYVIAHEVGHHVQNLLGISEKLDQARGRVSEAEYNRLSVKLELQADFFAGLWAHNAQNLKDFRLDAGDIEEALTAANAIGDDKLQREATGDVKPDSFTHGTSQQRMYWFKKGFETGDIRQGDTFNSNNL</sequence>
<comment type="caution">
    <text evidence="6">The sequence shown here is derived from an EMBL/GenBank/DDBJ whole genome shotgun (WGS) entry which is preliminary data.</text>
</comment>
<keyword evidence="2 5" id="KW-0812">Transmembrane</keyword>
<keyword evidence="3 5" id="KW-1133">Transmembrane helix</keyword>
<feature type="transmembrane region" description="Helical" evidence="5">
    <location>
        <begin position="20"/>
        <end position="40"/>
    </location>
</feature>
<proteinExistence type="predicted"/>
<evidence type="ECO:0000313" key="6">
    <source>
        <dbReference type="EMBL" id="MCZ4243105.1"/>
    </source>
</evidence>
<dbReference type="RefSeq" id="WP_269426178.1">
    <property type="nucleotide sequence ID" value="NZ_JAPWGM010000001.1"/>
</dbReference>
<keyword evidence="7" id="KW-1185">Reference proteome</keyword>
<name>A0ABT4L5A8_9SPHI</name>
<accession>A0ABT4L5A8</accession>
<protein>
    <submittedName>
        <fullName evidence="6">Zinc metallopeptidase</fullName>
    </submittedName>
</protein>
<evidence type="ECO:0000256" key="1">
    <source>
        <dbReference type="ARBA" id="ARBA00004167"/>
    </source>
</evidence>
<dbReference type="EMBL" id="JAPWGM010000001">
    <property type="protein sequence ID" value="MCZ4243105.1"/>
    <property type="molecule type" value="Genomic_DNA"/>
</dbReference>
<gene>
    <name evidence="6" type="ORF">O0955_03740</name>
</gene>
<evidence type="ECO:0000256" key="4">
    <source>
        <dbReference type="ARBA" id="ARBA00023136"/>
    </source>
</evidence>
<organism evidence="6 7">
    <name type="scientific">Pedobacter punctiformis</name>
    <dbReference type="NCBI Taxonomy" id="3004097"/>
    <lineage>
        <taxon>Bacteria</taxon>
        <taxon>Pseudomonadati</taxon>
        <taxon>Bacteroidota</taxon>
        <taxon>Sphingobacteriia</taxon>
        <taxon>Sphingobacteriales</taxon>
        <taxon>Sphingobacteriaceae</taxon>
        <taxon>Pedobacter</taxon>
    </lineage>
</organism>